<dbReference type="PANTHER" id="PTHR34820">
    <property type="entry name" value="INNER MEMBRANE PROTEIN YEBZ"/>
    <property type="match status" value="1"/>
</dbReference>
<dbReference type="SUPFAM" id="SSF81296">
    <property type="entry name" value="E set domains"/>
    <property type="match status" value="1"/>
</dbReference>
<accession>A0A7W7VE04</accession>
<dbReference type="EMBL" id="JACHJQ010000003">
    <property type="protein sequence ID" value="MBB4906751.1"/>
    <property type="molecule type" value="Genomic_DNA"/>
</dbReference>
<dbReference type="RefSeq" id="WP_184810918.1">
    <property type="nucleotide sequence ID" value="NZ_JACHJQ010000003.1"/>
</dbReference>
<gene>
    <name evidence="8" type="ORF">FHR82_002971</name>
</gene>
<dbReference type="InterPro" id="IPR032694">
    <property type="entry name" value="CopC/D"/>
</dbReference>
<evidence type="ECO:0000256" key="2">
    <source>
        <dbReference type="ARBA" id="ARBA00022723"/>
    </source>
</evidence>
<name>A0A7W7VE04_9PSEU</name>
<keyword evidence="5" id="KW-0812">Transmembrane</keyword>
<sequence length="186" mass="18565">MRKFAKALSVLTLAGLGLFALAAPASAHNSLTGSNPADKAVLDAGPAEIVLTFDQPVQEGEGLNSIAVTGPDGEQWQGGSASVDSNVVSAPVRELGPSGTYTIGYRIVSADGHPVSGELTFNVNTAGSGTPAAEGDPGWIDMDPSAGGGNGDDGGMPIWVWLVGAVVLLGAGLFVALRIGGGKQPE</sequence>
<dbReference type="Pfam" id="PF04234">
    <property type="entry name" value="CopC"/>
    <property type="match status" value="1"/>
</dbReference>
<dbReference type="GO" id="GO:0005886">
    <property type="term" value="C:plasma membrane"/>
    <property type="evidence" value="ECO:0007669"/>
    <property type="project" value="TreeGrafter"/>
</dbReference>
<evidence type="ECO:0000256" key="4">
    <source>
        <dbReference type="ARBA" id="ARBA00023008"/>
    </source>
</evidence>
<feature type="transmembrane region" description="Helical" evidence="5">
    <location>
        <begin position="158"/>
        <end position="177"/>
    </location>
</feature>
<keyword evidence="5" id="KW-1133">Transmembrane helix</keyword>
<evidence type="ECO:0000259" key="7">
    <source>
        <dbReference type="Pfam" id="PF04234"/>
    </source>
</evidence>
<feature type="chain" id="PRO_5039115651" description="CopC domain-containing protein" evidence="6">
    <location>
        <begin position="23"/>
        <end position="186"/>
    </location>
</feature>
<dbReference type="GO" id="GO:0005507">
    <property type="term" value="F:copper ion binding"/>
    <property type="evidence" value="ECO:0007669"/>
    <property type="project" value="InterPro"/>
</dbReference>
<dbReference type="InterPro" id="IPR014756">
    <property type="entry name" value="Ig_E-set"/>
</dbReference>
<dbReference type="GO" id="GO:0030313">
    <property type="term" value="C:cell envelope"/>
    <property type="evidence" value="ECO:0007669"/>
    <property type="project" value="UniProtKB-SubCell"/>
</dbReference>
<dbReference type="GO" id="GO:0006825">
    <property type="term" value="P:copper ion transport"/>
    <property type="evidence" value="ECO:0007669"/>
    <property type="project" value="InterPro"/>
</dbReference>
<dbReference type="PANTHER" id="PTHR34820:SF4">
    <property type="entry name" value="INNER MEMBRANE PROTEIN YEBZ"/>
    <property type="match status" value="1"/>
</dbReference>
<evidence type="ECO:0000256" key="5">
    <source>
        <dbReference type="SAM" id="Phobius"/>
    </source>
</evidence>
<keyword evidence="5" id="KW-0472">Membrane</keyword>
<proteinExistence type="predicted"/>
<dbReference type="InterPro" id="IPR007348">
    <property type="entry name" value="CopC_dom"/>
</dbReference>
<evidence type="ECO:0000313" key="9">
    <source>
        <dbReference type="Proteomes" id="UP000520767"/>
    </source>
</evidence>
<keyword evidence="2" id="KW-0479">Metal-binding</keyword>
<feature type="signal peptide" evidence="6">
    <location>
        <begin position="1"/>
        <end position="22"/>
    </location>
</feature>
<dbReference type="Gene3D" id="2.60.40.1220">
    <property type="match status" value="1"/>
</dbReference>
<evidence type="ECO:0000256" key="1">
    <source>
        <dbReference type="ARBA" id="ARBA00004196"/>
    </source>
</evidence>
<protein>
    <recommendedName>
        <fullName evidence="7">CopC domain-containing protein</fullName>
    </recommendedName>
</protein>
<reference evidence="8 9" key="1">
    <citation type="submission" date="2020-08" db="EMBL/GenBank/DDBJ databases">
        <title>Genomic Encyclopedia of Type Strains, Phase III (KMG-III): the genomes of soil and plant-associated and newly described type strains.</title>
        <authorList>
            <person name="Whitman W."/>
        </authorList>
    </citation>
    <scope>NUCLEOTIDE SEQUENCE [LARGE SCALE GENOMIC DNA]</scope>
    <source>
        <strain evidence="8 9">CECT 8960</strain>
    </source>
</reference>
<keyword evidence="4" id="KW-0186">Copper</keyword>
<dbReference type="GO" id="GO:0046688">
    <property type="term" value="P:response to copper ion"/>
    <property type="evidence" value="ECO:0007669"/>
    <property type="project" value="InterPro"/>
</dbReference>
<dbReference type="GO" id="GO:0042597">
    <property type="term" value="C:periplasmic space"/>
    <property type="evidence" value="ECO:0007669"/>
    <property type="project" value="InterPro"/>
</dbReference>
<keyword evidence="3 6" id="KW-0732">Signal</keyword>
<organism evidence="8 9">
    <name type="scientific">Actinophytocola algeriensis</name>
    <dbReference type="NCBI Taxonomy" id="1768010"/>
    <lineage>
        <taxon>Bacteria</taxon>
        <taxon>Bacillati</taxon>
        <taxon>Actinomycetota</taxon>
        <taxon>Actinomycetes</taxon>
        <taxon>Pseudonocardiales</taxon>
        <taxon>Pseudonocardiaceae</taxon>
    </lineage>
</organism>
<dbReference type="AlphaFoldDB" id="A0A7W7VE04"/>
<dbReference type="InterPro" id="IPR014755">
    <property type="entry name" value="Cu-Rt/internalin_Ig-like"/>
</dbReference>
<evidence type="ECO:0000256" key="6">
    <source>
        <dbReference type="SAM" id="SignalP"/>
    </source>
</evidence>
<evidence type="ECO:0000313" key="8">
    <source>
        <dbReference type="EMBL" id="MBB4906751.1"/>
    </source>
</evidence>
<keyword evidence="9" id="KW-1185">Reference proteome</keyword>
<feature type="domain" description="CopC" evidence="7">
    <location>
        <begin position="28"/>
        <end position="123"/>
    </location>
</feature>
<dbReference type="Proteomes" id="UP000520767">
    <property type="component" value="Unassembled WGS sequence"/>
</dbReference>
<evidence type="ECO:0000256" key="3">
    <source>
        <dbReference type="ARBA" id="ARBA00022729"/>
    </source>
</evidence>
<comment type="caution">
    <text evidence="8">The sequence shown here is derived from an EMBL/GenBank/DDBJ whole genome shotgun (WGS) entry which is preliminary data.</text>
</comment>
<comment type="subcellular location">
    <subcellularLocation>
        <location evidence="1">Cell envelope</location>
    </subcellularLocation>
</comment>